<feature type="transmembrane region" description="Helical" evidence="2">
    <location>
        <begin position="162"/>
        <end position="190"/>
    </location>
</feature>
<evidence type="ECO:0000313" key="4">
    <source>
        <dbReference type="EMBL" id="CAB4598248.1"/>
    </source>
</evidence>
<keyword evidence="2" id="KW-1133">Transmembrane helix</keyword>
<proteinExistence type="inferred from homology"/>
<keyword evidence="2" id="KW-0812">Transmembrane</keyword>
<dbReference type="PANTHER" id="PTHR30487">
    <property type="entry name" value="TYPE 4 PREPILIN-LIKE PROTEINS LEADER PEPTIDE-PROCESSING ENZYME"/>
    <property type="match status" value="1"/>
</dbReference>
<evidence type="ECO:0000259" key="3">
    <source>
        <dbReference type="Pfam" id="PF01478"/>
    </source>
</evidence>
<evidence type="ECO:0000256" key="1">
    <source>
        <dbReference type="ARBA" id="ARBA00005801"/>
    </source>
</evidence>
<keyword evidence="2" id="KW-0472">Membrane</keyword>
<gene>
    <name evidence="4" type="ORF">UFOPK1808_00584</name>
</gene>
<name>A0A6J6GN50_9ZZZZ</name>
<dbReference type="Pfam" id="PF01478">
    <property type="entry name" value="Peptidase_A24"/>
    <property type="match status" value="1"/>
</dbReference>
<feature type="domain" description="Prepilin type IV endopeptidase peptidase" evidence="3">
    <location>
        <begin position="76"/>
        <end position="182"/>
    </location>
</feature>
<dbReference type="AlphaFoldDB" id="A0A6J6GN50"/>
<dbReference type="PANTHER" id="PTHR30487:SF0">
    <property type="entry name" value="PREPILIN LEADER PEPTIDASE_N-METHYLTRANSFERASE-RELATED"/>
    <property type="match status" value="1"/>
</dbReference>
<comment type="similarity">
    <text evidence="1">Belongs to the peptidase A24 family.</text>
</comment>
<dbReference type="GO" id="GO:0004190">
    <property type="term" value="F:aspartic-type endopeptidase activity"/>
    <property type="evidence" value="ECO:0007669"/>
    <property type="project" value="InterPro"/>
</dbReference>
<protein>
    <submittedName>
        <fullName evidence="4">Unannotated protein</fullName>
    </submittedName>
</protein>
<reference evidence="4" key="1">
    <citation type="submission" date="2020-05" db="EMBL/GenBank/DDBJ databases">
        <authorList>
            <person name="Chiriac C."/>
            <person name="Salcher M."/>
            <person name="Ghai R."/>
            <person name="Kavagutti S V."/>
        </authorList>
    </citation>
    <scope>NUCLEOTIDE SEQUENCE</scope>
</reference>
<feature type="transmembrane region" description="Helical" evidence="2">
    <location>
        <begin position="44"/>
        <end position="62"/>
    </location>
</feature>
<dbReference type="Gene3D" id="1.20.120.1220">
    <property type="match status" value="1"/>
</dbReference>
<accession>A0A6J6GN50</accession>
<feature type="transmembrane region" description="Helical" evidence="2">
    <location>
        <begin position="69"/>
        <end position="87"/>
    </location>
</feature>
<dbReference type="InterPro" id="IPR000045">
    <property type="entry name" value="Prepilin_IV_endopep_pep"/>
</dbReference>
<dbReference type="InterPro" id="IPR050882">
    <property type="entry name" value="Prepilin_peptidase/N-MTase"/>
</dbReference>
<sequence>MKNLSWIVVGALSGWWCVLRARKSIAKARSRNEQFGEAHIADRTITMWLTIALSATLFGICANKFEHDTTVLAFAVLIAYALQLALIDIDTHLLPRRTVFAAVSRGMPLLIAALFVDASGSLLRMFVGATALWCCLRFLQFLSRGDLGSGDVRLGVLLGMYLGWVSYEAVAVELLAGFVSAGLFSLVAIASRRATRTTNIPFGPFLLAGALFAVLR</sequence>
<dbReference type="GO" id="GO:0005886">
    <property type="term" value="C:plasma membrane"/>
    <property type="evidence" value="ECO:0007669"/>
    <property type="project" value="TreeGrafter"/>
</dbReference>
<evidence type="ECO:0000256" key="2">
    <source>
        <dbReference type="SAM" id="Phobius"/>
    </source>
</evidence>
<dbReference type="GO" id="GO:0006465">
    <property type="term" value="P:signal peptide processing"/>
    <property type="evidence" value="ECO:0007669"/>
    <property type="project" value="TreeGrafter"/>
</dbReference>
<feature type="transmembrane region" description="Helical" evidence="2">
    <location>
        <begin position="197"/>
        <end position="215"/>
    </location>
</feature>
<organism evidence="4">
    <name type="scientific">freshwater metagenome</name>
    <dbReference type="NCBI Taxonomy" id="449393"/>
    <lineage>
        <taxon>unclassified sequences</taxon>
        <taxon>metagenomes</taxon>
        <taxon>ecological metagenomes</taxon>
    </lineage>
</organism>
<dbReference type="EMBL" id="CAEZUL010000049">
    <property type="protein sequence ID" value="CAB4598248.1"/>
    <property type="molecule type" value="Genomic_DNA"/>
</dbReference>